<reference evidence="1 2" key="1">
    <citation type="journal article" date="2024" name="J Genomics">
        <title>Draft genome sequencing and assembly of Favolaschia claudopus CIRM-BRFM 2984 isolated from oak limbs.</title>
        <authorList>
            <person name="Navarro D."/>
            <person name="Drula E."/>
            <person name="Chaduli D."/>
            <person name="Cazenave R."/>
            <person name="Ahrendt S."/>
            <person name="Wang J."/>
            <person name="Lipzen A."/>
            <person name="Daum C."/>
            <person name="Barry K."/>
            <person name="Grigoriev I.V."/>
            <person name="Favel A."/>
            <person name="Rosso M.N."/>
            <person name="Martin F."/>
        </authorList>
    </citation>
    <scope>NUCLEOTIDE SEQUENCE [LARGE SCALE GENOMIC DNA]</scope>
    <source>
        <strain evidence="1 2">CIRM-BRFM 2984</strain>
    </source>
</reference>
<keyword evidence="2" id="KW-1185">Reference proteome</keyword>
<protein>
    <submittedName>
        <fullName evidence="1">Capping protein</fullName>
    </submittedName>
</protein>
<dbReference type="AlphaFoldDB" id="A0AAW0BWW8"/>
<dbReference type="Proteomes" id="UP001362999">
    <property type="component" value="Unassembled WGS sequence"/>
</dbReference>
<sequence>MMRDGCLGVAIVSRRVMVVQAARSHTRRDWPFLDVYTFVPFSADRVFLATNVPKARITTSDILTIFPPDDILRTRNLSEGMLQLPEEAFAEFIELRSRTQERYTKIWNALALSR</sequence>
<organism evidence="1 2">
    <name type="scientific">Favolaschia claudopus</name>
    <dbReference type="NCBI Taxonomy" id="2862362"/>
    <lineage>
        <taxon>Eukaryota</taxon>
        <taxon>Fungi</taxon>
        <taxon>Dikarya</taxon>
        <taxon>Basidiomycota</taxon>
        <taxon>Agaricomycotina</taxon>
        <taxon>Agaricomycetes</taxon>
        <taxon>Agaricomycetidae</taxon>
        <taxon>Agaricales</taxon>
        <taxon>Marasmiineae</taxon>
        <taxon>Mycenaceae</taxon>
        <taxon>Favolaschia</taxon>
    </lineage>
</organism>
<proteinExistence type="predicted"/>
<evidence type="ECO:0000313" key="1">
    <source>
        <dbReference type="EMBL" id="KAK7031392.1"/>
    </source>
</evidence>
<name>A0AAW0BWW8_9AGAR</name>
<gene>
    <name evidence="1" type="ORF">R3P38DRAFT_2923305</name>
</gene>
<evidence type="ECO:0000313" key="2">
    <source>
        <dbReference type="Proteomes" id="UP001362999"/>
    </source>
</evidence>
<dbReference type="EMBL" id="JAWWNJ010000024">
    <property type="protein sequence ID" value="KAK7031392.1"/>
    <property type="molecule type" value="Genomic_DNA"/>
</dbReference>
<comment type="caution">
    <text evidence="1">The sequence shown here is derived from an EMBL/GenBank/DDBJ whole genome shotgun (WGS) entry which is preliminary data.</text>
</comment>
<accession>A0AAW0BWW8</accession>